<dbReference type="Pfam" id="PF05239">
    <property type="entry name" value="PRC"/>
    <property type="match status" value="1"/>
</dbReference>
<comment type="caution">
    <text evidence="3">The sequence shown here is derived from an EMBL/GenBank/DDBJ whole genome shotgun (WGS) entry which is preliminary data.</text>
</comment>
<evidence type="ECO:0000313" key="3">
    <source>
        <dbReference type="EMBL" id="MET3584919.1"/>
    </source>
</evidence>
<protein>
    <submittedName>
        <fullName evidence="3">Sporulation protein YlmC with PRC-barrel domain</fullName>
    </submittedName>
</protein>
<proteinExistence type="predicted"/>
<evidence type="ECO:0000313" key="4">
    <source>
        <dbReference type="Proteomes" id="UP001549031"/>
    </source>
</evidence>
<feature type="domain" description="PRC-barrel" evidence="2">
    <location>
        <begin position="57"/>
        <end position="111"/>
    </location>
</feature>
<gene>
    <name evidence="3" type="ORF">ABID21_001020</name>
</gene>
<evidence type="ECO:0000259" key="2">
    <source>
        <dbReference type="Pfam" id="PF05239"/>
    </source>
</evidence>
<sequence length="163" mass="17752">MTRSALALLFAAATAAGSPAFAQTPDAGTTVKILPDWSYQPLFDRASSVENLFDQARVMDRSGDMIGDIENIIFSENGKALAIIARIDGIPGRGETHVSIPWDEIEFSDEREDVNVPIDADNITEYTGFDPSGILEKRDTGSVGTVEVEMPWILAKTSFRRAT</sequence>
<keyword evidence="4" id="KW-1185">Reference proteome</keyword>
<organism evidence="3 4">
    <name type="scientific">Pseudorhizobium tarimense</name>
    <dbReference type="NCBI Taxonomy" id="1079109"/>
    <lineage>
        <taxon>Bacteria</taxon>
        <taxon>Pseudomonadati</taxon>
        <taxon>Pseudomonadota</taxon>
        <taxon>Alphaproteobacteria</taxon>
        <taxon>Hyphomicrobiales</taxon>
        <taxon>Rhizobiaceae</taxon>
        <taxon>Rhizobium/Agrobacterium group</taxon>
        <taxon>Pseudorhizobium</taxon>
    </lineage>
</organism>
<dbReference type="RefSeq" id="WP_247242828.1">
    <property type="nucleotide sequence ID" value="NZ_JALJRA010000003.1"/>
</dbReference>
<name>A0ABV2H398_9HYPH</name>
<dbReference type="Proteomes" id="UP001549031">
    <property type="component" value="Unassembled WGS sequence"/>
</dbReference>
<reference evidence="3 4" key="1">
    <citation type="submission" date="2024-06" db="EMBL/GenBank/DDBJ databases">
        <title>Genomic Encyclopedia of Type Strains, Phase IV (KMG-IV): sequencing the most valuable type-strain genomes for metagenomic binning, comparative biology and taxonomic classification.</title>
        <authorList>
            <person name="Goeker M."/>
        </authorList>
    </citation>
    <scope>NUCLEOTIDE SEQUENCE [LARGE SCALE GENOMIC DNA]</scope>
    <source>
        <strain evidence="3 4">DSM 105042</strain>
    </source>
</reference>
<dbReference type="InterPro" id="IPR027275">
    <property type="entry name" value="PRC-brl_dom"/>
</dbReference>
<accession>A0ABV2H398</accession>
<feature type="signal peptide" evidence="1">
    <location>
        <begin position="1"/>
        <end position="22"/>
    </location>
</feature>
<dbReference type="Gene3D" id="2.30.30.240">
    <property type="entry name" value="PRC-barrel domain"/>
    <property type="match status" value="1"/>
</dbReference>
<dbReference type="InterPro" id="IPR011033">
    <property type="entry name" value="PRC_barrel-like_sf"/>
</dbReference>
<dbReference type="EMBL" id="JBEPLJ010000003">
    <property type="protein sequence ID" value="MET3584919.1"/>
    <property type="molecule type" value="Genomic_DNA"/>
</dbReference>
<evidence type="ECO:0000256" key="1">
    <source>
        <dbReference type="SAM" id="SignalP"/>
    </source>
</evidence>
<dbReference type="SUPFAM" id="SSF50346">
    <property type="entry name" value="PRC-barrel domain"/>
    <property type="match status" value="1"/>
</dbReference>
<keyword evidence="1" id="KW-0732">Signal</keyword>
<feature type="chain" id="PRO_5045218551" evidence="1">
    <location>
        <begin position="23"/>
        <end position="163"/>
    </location>
</feature>